<keyword evidence="3 7" id="KW-0812">Transmembrane</keyword>
<dbReference type="PANTHER" id="PTHR23501">
    <property type="entry name" value="MAJOR FACILITATOR SUPERFAMILY"/>
    <property type="match status" value="1"/>
</dbReference>
<dbReference type="FunFam" id="1.20.1720.10:FF:000012">
    <property type="entry name" value="MFS toxin efflux pump (AflT)"/>
    <property type="match status" value="1"/>
</dbReference>
<evidence type="ECO:0000256" key="7">
    <source>
        <dbReference type="SAM" id="Phobius"/>
    </source>
</evidence>
<evidence type="ECO:0000313" key="10">
    <source>
        <dbReference type="Proteomes" id="UP000016922"/>
    </source>
</evidence>
<evidence type="ECO:0000256" key="1">
    <source>
        <dbReference type="ARBA" id="ARBA00004141"/>
    </source>
</evidence>
<evidence type="ECO:0000313" key="9">
    <source>
        <dbReference type="EMBL" id="EPE28667.1"/>
    </source>
</evidence>
<accession>S3CQC0</accession>
<feature type="transmembrane region" description="Helical" evidence="7">
    <location>
        <begin position="335"/>
        <end position="356"/>
    </location>
</feature>
<dbReference type="InterPro" id="IPR020846">
    <property type="entry name" value="MFS_dom"/>
</dbReference>
<feature type="compositionally biased region" description="Basic and acidic residues" evidence="6">
    <location>
        <begin position="1"/>
        <end position="19"/>
    </location>
</feature>
<gene>
    <name evidence="9" type="ORF">GLAREA_09788</name>
</gene>
<dbReference type="EMBL" id="KE145368">
    <property type="protein sequence ID" value="EPE28667.1"/>
    <property type="molecule type" value="Genomic_DNA"/>
</dbReference>
<dbReference type="Proteomes" id="UP000016922">
    <property type="component" value="Unassembled WGS sequence"/>
</dbReference>
<keyword evidence="5 7" id="KW-0472">Membrane</keyword>
<feature type="transmembrane region" description="Helical" evidence="7">
    <location>
        <begin position="137"/>
        <end position="155"/>
    </location>
</feature>
<dbReference type="eggNOG" id="KOG0254">
    <property type="taxonomic scope" value="Eukaryota"/>
</dbReference>
<feature type="transmembrane region" description="Helical" evidence="7">
    <location>
        <begin position="69"/>
        <end position="94"/>
    </location>
</feature>
<reference evidence="9 10" key="1">
    <citation type="journal article" date="2013" name="BMC Genomics">
        <title>Genomics-driven discovery of the pneumocandin biosynthetic gene cluster in the fungus Glarea lozoyensis.</title>
        <authorList>
            <person name="Chen L."/>
            <person name="Yue Q."/>
            <person name="Zhang X."/>
            <person name="Xiang M."/>
            <person name="Wang C."/>
            <person name="Li S."/>
            <person name="Che Y."/>
            <person name="Ortiz-Lopez F.J."/>
            <person name="Bills G.F."/>
            <person name="Liu X."/>
            <person name="An Z."/>
        </authorList>
    </citation>
    <scope>NUCLEOTIDE SEQUENCE [LARGE SCALE GENOMIC DNA]</scope>
    <source>
        <strain evidence="10">ATCC 20868 / MF5171</strain>
    </source>
</reference>
<dbReference type="RefSeq" id="XP_008084575.1">
    <property type="nucleotide sequence ID" value="XM_008086384.1"/>
</dbReference>
<feature type="domain" description="Major facilitator superfamily (MFS) profile" evidence="8">
    <location>
        <begin position="72"/>
        <end position="556"/>
    </location>
</feature>
<evidence type="ECO:0000256" key="4">
    <source>
        <dbReference type="ARBA" id="ARBA00022989"/>
    </source>
</evidence>
<name>S3CQC0_GLAL2</name>
<dbReference type="Pfam" id="PF07690">
    <property type="entry name" value="MFS_1"/>
    <property type="match status" value="1"/>
</dbReference>
<dbReference type="PROSITE" id="PS50850">
    <property type="entry name" value="MFS"/>
    <property type="match status" value="1"/>
</dbReference>
<organism evidence="9 10">
    <name type="scientific">Glarea lozoyensis (strain ATCC 20868 / MF5171)</name>
    <dbReference type="NCBI Taxonomy" id="1116229"/>
    <lineage>
        <taxon>Eukaryota</taxon>
        <taxon>Fungi</taxon>
        <taxon>Dikarya</taxon>
        <taxon>Ascomycota</taxon>
        <taxon>Pezizomycotina</taxon>
        <taxon>Leotiomycetes</taxon>
        <taxon>Helotiales</taxon>
        <taxon>Helotiaceae</taxon>
        <taxon>Glarea</taxon>
    </lineage>
</organism>
<keyword evidence="2" id="KW-0813">Transport</keyword>
<feature type="transmembrane region" description="Helical" evidence="7">
    <location>
        <begin position="399"/>
        <end position="420"/>
    </location>
</feature>
<dbReference type="SUPFAM" id="SSF103473">
    <property type="entry name" value="MFS general substrate transporter"/>
    <property type="match status" value="1"/>
</dbReference>
<feature type="transmembrane region" description="Helical" evidence="7">
    <location>
        <begin position="106"/>
        <end position="125"/>
    </location>
</feature>
<evidence type="ECO:0000256" key="6">
    <source>
        <dbReference type="SAM" id="MobiDB-lite"/>
    </source>
</evidence>
<dbReference type="GO" id="GO:0022857">
    <property type="term" value="F:transmembrane transporter activity"/>
    <property type="evidence" value="ECO:0007669"/>
    <property type="project" value="InterPro"/>
</dbReference>
<feature type="transmembrane region" description="Helical" evidence="7">
    <location>
        <begin position="167"/>
        <end position="187"/>
    </location>
</feature>
<feature type="transmembrane region" description="Helical" evidence="7">
    <location>
        <begin position="536"/>
        <end position="554"/>
    </location>
</feature>
<feature type="compositionally biased region" description="Basic and acidic residues" evidence="6">
    <location>
        <begin position="30"/>
        <end position="40"/>
    </location>
</feature>
<keyword evidence="10" id="KW-1185">Reference proteome</keyword>
<feature type="transmembrane region" description="Helical" evidence="7">
    <location>
        <begin position="193"/>
        <end position="218"/>
    </location>
</feature>
<dbReference type="HOGENOM" id="CLU_000960_22_1_1"/>
<evidence type="ECO:0000259" key="8">
    <source>
        <dbReference type="PROSITE" id="PS50850"/>
    </source>
</evidence>
<dbReference type="GO" id="GO:0005886">
    <property type="term" value="C:plasma membrane"/>
    <property type="evidence" value="ECO:0007669"/>
    <property type="project" value="TreeGrafter"/>
</dbReference>
<dbReference type="CDD" id="cd17502">
    <property type="entry name" value="MFS_Azr1_MDR_like"/>
    <property type="match status" value="1"/>
</dbReference>
<dbReference type="AlphaFoldDB" id="S3CQC0"/>
<dbReference type="OrthoDB" id="10021397at2759"/>
<feature type="region of interest" description="Disordered" evidence="6">
    <location>
        <begin position="1"/>
        <end position="57"/>
    </location>
</feature>
<feature type="transmembrane region" description="Helical" evidence="7">
    <location>
        <begin position="460"/>
        <end position="479"/>
    </location>
</feature>
<evidence type="ECO:0000256" key="3">
    <source>
        <dbReference type="ARBA" id="ARBA00022692"/>
    </source>
</evidence>
<dbReference type="PANTHER" id="PTHR23501:SF177">
    <property type="entry name" value="MAJOR FACILITATOR SUPERFAMILY (MFS) PROFILE DOMAIN-CONTAINING PROTEIN-RELATED"/>
    <property type="match status" value="1"/>
</dbReference>
<feature type="transmembrane region" description="Helical" evidence="7">
    <location>
        <begin position="225"/>
        <end position="245"/>
    </location>
</feature>
<evidence type="ECO:0000256" key="5">
    <source>
        <dbReference type="ARBA" id="ARBA00023136"/>
    </source>
</evidence>
<dbReference type="GeneID" id="19468835"/>
<dbReference type="InterPro" id="IPR011701">
    <property type="entry name" value="MFS"/>
</dbReference>
<evidence type="ECO:0000256" key="2">
    <source>
        <dbReference type="ARBA" id="ARBA00022448"/>
    </source>
</evidence>
<dbReference type="KEGG" id="glz:GLAREA_09788"/>
<feature type="transmembrane region" description="Helical" evidence="7">
    <location>
        <begin position="432"/>
        <end position="454"/>
    </location>
</feature>
<proteinExistence type="predicted"/>
<dbReference type="Gene3D" id="1.20.1250.20">
    <property type="entry name" value="MFS general substrate transporter like domains"/>
    <property type="match status" value="1"/>
</dbReference>
<dbReference type="InterPro" id="IPR036259">
    <property type="entry name" value="MFS_trans_sf"/>
</dbReference>
<feature type="transmembrane region" description="Helical" evidence="7">
    <location>
        <begin position="376"/>
        <end position="393"/>
    </location>
</feature>
<sequence>MVDSDSRSATLADEKENRRSVTPSPLPSINKEEGVGKETIEAEATDNEGSLKAEENVPDDGEYATGLPLALVILSLLLSIFLVSLDMTIVATAIPKITDEFRGLDLVGWYGSAFFLTVGAFQSTWGKAYKYFPLKLAFLAAIFVFEVGSLICGVAPNSTALIVGRAIAGLGGAGIASGAYTIIAFSAPPAQRAAYTGLMGAAYGLASVVGPLLGGVFAEKVTWRWCFYINLPIGGVSAAIIVFFFKTPSQAVPVEASLKEKLLQMDLPGTFTIMAAIVCYILALQWGGQTKSWSDSSVIGTLVGFVLILILFGVVEWWQGERAMVNGRLLKTRNIALGMAFIFFLGGAFFLLLYYLPIYFQVVNGVSASQSGIRNLPLIIAVVLATITSGGTISATGHFVPWMLVGGVMATIGSALLFTLDVHSTSAHWIGYQVLAGLGLGAAFQVPIIVGQAIVEPTDLASVTAMILFCQTIGGAFFVSAGQVAFANILVARLVETAPAVSPAEVVTIGVTEIRNHFAASDVPGIVLAYMDGLQVAYAIAIASAGISVFIAMGSKWTNLKGKVQAGGAA</sequence>
<feature type="transmembrane region" description="Helical" evidence="7">
    <location>
        <begin position="265"/>
        <end position="284"/>
    </location>
</feature>
<comment type="subcellular location">
    <subcellularLocation>
        <location evidence="1">Membrane</location>
        <topology evidence="1">Multi-pass membrane protein</topology>
    </subcellularLocation>
</comment>
<feature type="transmembrane region" description="Helical" evidence="7">
    <location>
        <begin position="296"/>
        <end position="315"/>
    </location>
</feature>
<dbReference type="OMA" id="DLVGWYG"/>
<protein>
    <submittedName>
        <fullName evidence="9">MFS general substrate transporter</fullName>
    </submittedName>
</protein>
<dbReference type="FunFam" id="1.20.1250.20:FF:000196">
    <property type="entry name" value="MFS toxin efflux pump (AflT)"/>
    <property type="match status" value="1"/>
</dbReference>
<keyword evidence="4 7" id="KW-1133">Transmembrane helix</keyword>